<dbReference type="AlphaFoldDB" id="A0A939DL74"/>
<keyword evidence="3" id="KW-1133">Transmembrane helix</keyword>
<name>A0A939DL74_9ALTE</name>
<dbReference type="InterPro" id="IPR001867">
    <property type="entry name" value="OmpR/PhoB-type_DNA-bd"/>
</dbReference>
<keyword evidence="6" id="KW-1185">Reference proteome</keyword>
<dbReference type="CDD" id="cd00383">
    <property type="entry name" value="trans_reg_C"/>
    <property type="match status" value="1"/>
</dbReference>
<organism evidence="5 6">
    <name type="scientific">Bowmanella dokdonensis</name>
    <dbReference type="NCBI Taxonomy" id="751969"/>
    <lineage>
        <taxon>Bacteria</taxon>
        <taxon>Pseudomonadati</taxon>
        <taxon>Pseudomonadota</taxon>
        <taxon>Gammaproteobacteria</taxon>
        <taxon>Alteromonadales</taxon>
        <taxon>Alteromonadaceae</taxon>
        <taxon>Bowmanella</taxon>
    </lineage>
</organism>
<evidence type="ECO:0000256" key="3">
    <source>
        <dbReference type="SAM" id="Phobius"/>
    </source>
</evidence>
<gene>
    <name evidence="5" type="ORF">J0A66_01265</name>
</gene>
<dbReference type="PANTHER" id="PTHR47691:SF3">
    <property type="entry name" value="HTH-TYPE TRANSCRIPTIONAL REGULATOR RV0890C-RELATED"/>
    <property type="match status" value="1"/>
</dbReference>
<accession>A0A939DL74</accession>
<dbReference type="SUPFAM" id="SSF48452">
    <property type="entry name" value="TPR-like"/>
    <property type="match status" value="1"/>
</dbReference>
<dbReference type="SUPFAM" id="SSF46894">
    <property type="entry name" value="C-terminal effector domain of the bipartite response regulators"/>
    <property type="match status" value="1"/>
</dbReference>
<proteinExistence type="predicted"/>
<reference evidence="5" key="1">
    <citation type="submission" date="2021-03" db="EMBL/GenBank/DDBJ databases">
        <title>novel species isolated from a fishpond in China.</title>
        <authorList>
            <person name="Lu H."/>
            <person name="Cai Z."/>
        </authorList>
    </citation>
    <scope>NUCLEOTIDE SEQUENCE</scope>
    <source>
        <strain evidence="5">JCM 30855</strain>
    </source>
</reference>
<feature type="DNA-binding region" description="OmpR/PhoB-type" evidence="2">
    <location>
        <begin position="15"/>
        <end position="113"/>
    </location>
</feature>
<dbReference type="PROSITE" id="PS51755">
    <property type="entry name" value="OMPR_PHOB"/>
    <property type="match status" value="1"/>
</dbReference>
<dbReference type="Gene3D" id="1.25.40.10">
    <property type="entry name" value="Tetratricopeptide repeat domain"/>
    <property type="match status" value="1"/>
</dbReference>
<evidence type="ECO:0000259" key="4">
    <source>
        <dbReference type="PROSITE" id="PS51755"/>
    </source>
</evidence>
<dbReference type="GO" id="GO:0006355">
    <property type="term" value="P:regulation of DNA-templated transcription"/>
    <property type="evidence" value="ECO:0007669"/>
    <property type="project" value="InterPro"/>
</dbReference>
<evidence type="ECO:0000313" key="5">
    <source>
        <dbReference type="EMBL" id="MBN7823841.1"/>
    </source>
</evidence>
<dbReference type="PANTHER" id="PTHR47691">
    <property type="entry name" value="REGULATOR-RELATED"/>
    <property type="match status" value="1"/>
</dbReference>
<dbReference type="GO" id="GO:0003677">
    <property type="term" value="F:DNA binding"/>
    <property type="evidence" value="ECO:0007669"/>
    <property type="project" value="UniProtKB-UniRule"/>
</dbReference>
<dbReference type="RefSeq" id="WP_206571951.1">
    <property type="nucleotide sequence ID" value="NZ_JAFKCV010000001.1"/>
</dbReference>
<dbReference type="InterPro" id="IPR011990">
    <property type="entry name" value="TPR-like_helical_dom_sf"/>
</dbReference>
<feature type="domain" description="OmpR/PhoB-type" evidence="4">
    <location>
        <begin position="15"/>
        <end position="113"/>
    </location>
</feature>
<dbReference type="InterPro" id="IPR016032">
    <property type="entry name" value="Sig_transdc_resp-reg_C-effctor"/>
</dbReference>
<keyword evidence="3" id="KW-0812">Transmembrane</keyword>
<dbReference type="Proteomes" id="UP000664654">
    <property type="component" value="Unassembled WGS sequence"/>
</dbReference>
<comment type="caution">
    <text evidence="5">The sequence shown here is derived from an EMBL/GenBank/DDBJ whole genome shotgun (WGS) entry which is preliminary data.</text>
</comment>
<protein>
    <submittedName>
        <fullName evidence="5">Winged helix-turn-helix domain-containing protein</fullName>
    </submittedName>
</protein>
<evidence type="ECO:0000313" key="6">
    <source>
        <dbReference type="Proteomes" id="UP000664654"/>
    </source>
</evidence>
<keyword evidence="3" id="KW-0472">Membrane</keyword>
<evidence type="ECO:0000256" key="2">
    <source>
        <dbReference type="PROSITE-ProRule" id="PRU01091"/>
    </source>
</evidence>
<dbReference type="EMBL" id="JAFKCV010000001">
    <property type="protein sequence ID" value="MBN7823841.1"/>
    <property type="molecule type" value="Genomic_DNA"/>
</dbReference>
<dbReference type="Pfam" id="PF00486">
    <property type="entry name" value="Trans_reg_C"/>
    <property type="match status" value="1"/>
</dbReference>
<feature type="transmembrane region" description="Helical" evidence="3">
    <location>
        <begin position="127"/>
        <end position="146"/>
    </location>
</feature>
<dbReference type="Gene3D" id="1.10.10.10">
    <property type="entry name" value="Winged helix-like DNA-binding domain superfamily/Winged helix DNA-binding domain"/>
    <property type="match status" value="1"/>
</dbReference>
<keyword evidence="1 2" id="KW-0238">DNA-binding</keyword>
<dbReference type="GO" id="GO:0000160">
    <property type="term" value="P:phosphorelay signal transduction system"/>
    <property type="evidence" value="ECO:0007669"/>
    <property type="project" value="InterPro"/>
</dbReference>
<dbReference type="InterPro" id="IPR036388">
    <property type="entry name" value="WH-like_DNA-bd_sf"/>
</dbReference>
<evidence type="ECO:0000256" key="1">
    <source>
        <dbReference type="ARBA" id="ARBA00023125"/>
    </source>
</evidence>
<dbReference type="SMART" id="SM00862">
    <property type="entry name" value="Trans_reg_C"/>
    <property type="match status" value="1"/>
</dbReference>
<sequence length="465" mass="53048">MWSVLFLQVDGHKLMQDFNLGEWRISPQQNRVSNKHDHRSLEHTPMQLLLFLAANPGSIISKGELLDHIWAGKVVGEEVLTVAISQIRKALDDKPRHPRFIKTIPGRGYQLIMTPHQQTTRARLPGLFRLLALAGSALGILLWLWIDHRPQPRYPNEALQAYQQGRYLLSQQREASVRAALTRFDQALALAPEMGEARWGKVQGQLALDNPPDIGLLITELQRAVEQSPDFAPAHLSLAQLLFTRRWDFAGAGRHFRQALELDGSDPLTHFLYSQFLLAQGRFEPAMTHVRRYVELSPEQYAAPVVAWIYAMTGHYQLAGLELDKIASVSEPDQAFHMSAQAIRKHLGDELSAFTHLYKVMDMQGYEPKVLQQASSEFQHQGLQGLFRWLLERQDRVNIGHYQPPLSWARYAIAAGDQQAALTWLQQAVQQRQTELLWMAVDPWYAPLHSLPEFQKLLREIGINS</sequence>